<evidence type="ECO:0000313" key="1">
    <source>
        <dbReference type="EMBL" id="GAA2086278.1"/>
    </source>
</evidence>
<proteinExistence type="predicted"/>
<evidence type="ECO:0000313" key="2">
    <source>
        <dbReference type="Proteomes" id="UP001500897"/>
    </source>
</evidence>
<sequence length="53" mass="5338">MLGPVEVLGEGDGAVSVSVAGQVCDRLKLSFFESPPFTSAVAAVSLAPFADPT</sequence>
<comment type="caution">
    <text evidence="1">The sequence shown here is derived from an EMBL/GenBank/DDBJ whole genome shotgun (WGS) entry which is preliminary data.</text>
</comment>
<dbReference type="EMBL" id="BAAANS010000003">
    <property type="protein sequence ID" value="GAA2086278.1"/>
    <property type="molecule type" value="Genomic_DNA"/>
</dbReference>
<protein>
    <submittedName>
        <fullName evidence="1">Uncharacterized protein</fullName>
    </submittedName>
</protein>
<dbReference type="Proteomes" id="UP001500897">
    <property type="component" value="Unassembled WGS sequence"/>
</dbReference>
<gene>
    <name evidence="1" type="ORF">GCM10009759_06880</name>
</gene>
<name>A0ABN2W8A8_9ACTN</name>
<dbReference type="RefSeq" id="WP_344550197.1">
    <property type="nucleotide sequence ID" value="NZ_BAAANS010000003.1"/>
</dbReference>
<keyword evidence="2" id="KW-1185">Reference proteome</keyword>
<organism evidence="1 2">
    <name type="scientific">Kitasatospora saccharophila</name>
    <dbReference type="NCBI Taxonomy" id="407973"/>
    <lineage>
        <taxon>Bacteria</taxon>
        <taxon>Bacillati</taxon>
        <taxon>Actinomycetota</taxon>
        <taxon>Actinomycetes</taxon>
        <taxon>Kitasatosporales</taxon>
        <taxon>Streptomycetaceae</taxon>
        <taxon>Kitasatospora</taxon>
    </lineage>
</organism>
<accession>A0ABN2W8A8</accession>
<reference evidence="1 2" key="1">
    <citation type="journal article" date="2019" name="Int. J. Syst. Evol. Microbiol.">
        <title>The Global Catalogue of Microorganisms (GCM) 10K type strain sequencing project: providing services to taxonomists for standard genome sequencing and annotation.</title>
        <authorList>
            <consortium name="The Broad Institute Genomics Platform"/>
            <consortium name="The Broad Institute Genome Sequencing Center for Infectious Disease"/>
            <person name="Wu L."/>
            <person name="Ma J."/>
        </authorList>
    </citation>
    <scope>NUCLEOTIDE SEQUENCE [LARGE SCALE GENOMIC DNA]</scope>
    <source>
        <strain evidence="1 2">JCM 14559</strain>
    </source>
</reference>